<evidence type="ECO:0000313" key="1">
    <source>
        <dbReference type="EMBL" id="KAJ7703629.1"/>
    </source>
</evidence>
<accession>A0AAD7DZY2</accession>
<protein>
    <recommendedName>
        <fullName evidence="3">Reverse transcriptase domain-containing protein</fullName>
    </recommendedName>
</protein>
<dbReference type="Proteomes" id="UP001221757">
    <property type="component" value="Unassembled WGS sequence"/>
</dbReference>
<organism evidence="1 2">
    <name type="scientific">Mycena rosella</name>
    <name type="common">Pink bonnet</name>
    <name type="synonym">Agaricus rosellus</name>
    <dbReference type="NCBI Taxonomy" id="1033263"/>
    <lineage>
        <taxon>Eukaryota</taxon>
        <taxon>Fungi</taxon>
        <taxon>Dikarya</taxon>
        <taxon>Basidiomycota</taxon>
        <taxon>Agaricomycotina</taxon>
        <taxon>Agaricomycetes</taxon>
        <taxon>Agaricomycetidae</taxon>
        <taxon>Agaricales</taxon>
        <taxon>Marasmiineae</taxon>
        <taxon>Mycenaceae</taxon>
        <taxon>Mycena</taxon>
    </lineage>
</organism>
<feature type="non-terminal residue" evidence="1">
    <location>
        <position position="1"/>
    </location>
</feature>
<proteinExistence type="predicted"/>
<evidence type="ECO:0000313" key="2">
    <source>
        <dbReference type="Proteomes" id="UP001221757"/>
    </source>
</evidence>
<gene>
    <name evidence="1" type="ORF">B0H17DRAFT_892716</name>
</gene>
<dbReference type="EMBL" id="JARKIE010000012">
    <property type="protein sequence ID" value="KAJ7703629.1"/>
    <property type="molecule type" value="Genomic_DNA"/>
</dbReference>
<feature type="non-terminal residue" evidence="1">
    <location>
        <position position="228"/>
    </location>
</feature>
<name>A0AAD7DZY2_MYCRO</name>
<sequence length="228" mass="25703">CLLFNLAIELLAAMLRNHGPKVVSPLQIATVPGVADRAVVQLFADDTTAYLHKDDSFDDLKVILGKWCLAPGARFNVTKTEIIRKRLIETRKLNHRDRPIPDEIHIVKEDEAIRILGSFIGNRVDVFRVWTLVLEKIDSDYARWANLNPTLIMRKNIDQIVAGSCSQYLAQVNGMPPMVTKHILKAQKEFINDSKSSMISKEMLMAPRNLGGVGMFDLEARNDTLLLL</sequence>
<reference evidence="1" key="1">
    <citation type="submission" date="2023-03" db="EMBL/GenBank/DDBJ databases">
        <title>Massive genome expansion in bonnet fungi (Mycena s.s.) driven by repeated elements and novel gene families across ecological guilds.</title>
        <authorList>
            <consortium name="Lawrence Berkeley National Laboratory"/>
            <person name="Harder C.B."/>
            <person name="Miyauchi S."/>
            <person name="Viragh M."/>
            <person name="Kuo A."/>
            <person name="Thoen E."/>
            <person name="Andreopoulos B."/>
            <person name="Lu D."/>
            <person name="Skrede I."/>
            <person name="Drula E."/>
            <person name="Henrissat B."/>
            <person name="Morin E."/>
            <person name="Kohler A."/>
            <person name="Barry K."/>
            <person name="LaButti K."/>
            <person name="Morin E."/>
            <person name="Salamov A."/>
            <person name="Lipzen A."/>
            <person name="Mereny Z."/>
            <person name="Hegedus B."/>
            <person name="Baldrian P."/>
            <person name="Stursova M."/>
            <person name="Weitz H."/>
            <person name="Taylor A."/>
            <person name="Grigoriev I.V."/>
            <person name="Nagy L.G."/>
            <person name="Martin F."/>
            <person name="Kauserud H."/>
        </authorList>
    </citation>
    <scope>NUCLEOTIDE SEQUENCE</scope>
    <source>
        <strain evidence="1">CBHHK067</strain>
    </source>
</reference>
<keyword evidence="2" id="KW-1185">Reference proteome</keyword>
<comment type="caution">
    <text evidence="1">The sequence shown here is derived from an EMBL/GenBank/DDBJ whole genome shotgun (WGS) entry which is preliminary data.</text>
</comment>
<dbReference type="AlphaFoldDB" id="A0AAD7DZY2"/>
<evidence type="ECO:0008006" key="3">
    <source>
        <dbReference type="Google" id="ProtNLM"/>
    </source>
</evidence>